<keyword evidence="2" id="KW-0547">Nucleotide-binding</keyword>
<dbReference type="FunFam" id="3.40.50.300:FF:000366">
    <property type="entry name" value="GTPase, IMAP family member 2"/>
    <property type="match status" value="1"/>
</dbReference>
<dbReference type="InterPro" id="IPR006703">
    <property type="entry name" value="G_AIG1"/>
</dbReference>
<keyword evidence="6" id="KW-0472">Membrane</keyword>
<evidence type="ECO:0000256" key="4">
    <source>
        <dbReference type="SAM" id="Coils"/>
    </source>
</evidence>
<comment type="caution">
    <text evidence="8">The sequence shown here is derived from an EMBL/GenBank/DDBJ whole genome shotgun (WGS) entry which is preliminary data.</text>
</comment>
<organism evidence="8 9">
    <name type="scientific">Etheostoma spectabile</name>
    <name type="common">orangethroat darter</name>
    <dbReference type="NCBI Taxonomy" id="54343"/>
    <lineage>
        <taxon>Eukaryota</taxon>
        <taxon>Metazoa</taxon>
        <taxon>Chordata</taxon>
        <taxon>Craniata</taxon>
        <taxon>Vertebrata</taxon>
        <taxon>Euteleostomi</taxon>
        <taxon>Actinopterygii</taxon>
        <taxon>Neopterygii</taxon>
        <taxon>Teleostei</taxon>
        <taxon>Neoteleostei</taxon>
        <taxon>Acanthomorphata</taxon>
        <taxon>Eupercaria</taxon>
        <taxon>Perciformes</taxon>
        <taxon>Percoidei</taxon>
        <taxon>Percidae</taxon>
        <taxon>Etheostomatinae</taxon>
        <taxon>Etheostoma</taxon>
    </lineage>
</organism>
<keyword evidence="3" id="KW-0342">GTP-binding</keyword>
<feature type="region of interest" description="Disordered" evidence="5">
    <location>
        <begin position="387"/>
        <end position="420"/>
    </location>
</feature>
<dbReference type="InterPro" id="IPR045058">
    <property type="entry name" value="GIMA/IAN/Toc"/>
</dbReference>
<name>A0A5J5DND1_9PERO</name>
<evidence type="ECO:0000256" key="1">
    <source>
        <dbReference type="ARBA" id="ARBA00008535"/>
    </source>
</evidence>
<evidence type="ECO:0000313" key="9">
    <source>
        <dbReference type="Proteomes" id="UP000327493"/>
    </source>
</evidence>
<feature type="compositionally biased region" description="Basic and acidic residues" evidence="5">
    <location>
        <begin position="391"/>
        <end position="417"/>
    </location>
</feature>
<dbReference type="SUPFAM" id="SSF52540">
    <property type="entry name" value="P-loop containing nucleoside triphosphate hydrolases"/>
    <property type="match status" value="1"/>
</dbReference>
<dbReference type="Proteomes" id="UP000327493">
    <property type="component" value="Chromosome 2"/>
</dbReference>
<dbReference type="PANTHER" id="PTHR10903:SF188">
    <property type="entry name" value="GTPASE IMAP FAMILY MEMBER 2-LIKE-RELATED"/>
    <property type="match status" value="1"/>
</dbReference>
<dbReference type="PROSITE" id="PS51720">
    <property type="entry name" value="G_AIG1"/>
    <property type="match status" value="1"/>
</dbReference>
<evidence type="ECO:0000259" key="7">
    <source>
        <dbReference type="PROSITE" id="PS51720"/>
    </source>
</evidence>
<feature type="compositionally biased region" description="Basic and acidic residues" evidence="5">
    <location>
        <begin position="450"/>
        <end position="482"/>
    </location>
</feature>
<dbReference type="EMBL" id="VOFY01000002">
    <property type="protein sequence ID" value="KAA8594836.1"/>
    <property type="molecule type" value="Genomic_DNA"/>
</dbReference>
<protein>
    <recommendedName>
        <fullName evidence="7">AIG1-type G domain-containing protein</fullName>
    </recommendedName>
</protein>
<feature type="domain" description="AIG1-type G" evidence="7">
    <location>
        <begin position="62"/>
        <end position="263"/>
    </location>
</feature>
<keyword evidence="4" id="KW-0175">Coiled coil</keyword>
<feature type="region of interest" description="Disordered" evidence="5">
    <location>
        <begin position="445"/>
        <end position="482"/>
    </location>
</feature>
<dbReference type="Gene3D" id="3.40.50.300">
    <property type="entry name" value="P-loop containing nucleotide triphosphate hydrolases"/>
    <property type="match status" value="1"/>
</dbReference>
<evidence type="ECO:0000256" key="3">
    <source>
        <dbReference type="ARBA" id="ARBA00023134"/>
    </source>
</evidence>
<proteinExistence type="inferred from homology"/>
<accession>A0A5J5DND1</accession>
<comment type="similarity">
    <text evidence="1">Belongs to the TRAFAC class TrmE-Era-EngA-EngB-Septin-like GTPase superfamily. AIG1/Toc34/Toc159-like paraseptin GTPase family. IAN subfamily.</text>
</comment>
<feature type="coiled-coil region" evidence="4">
    <location>
        <begin position="259"/>
        <end position="334"/>
    </location>
</feature>
<evidence type="ECO:0000256" key="6">
    <source>
        <dbReference type="SAM" id="Phobius"/>
    </source>
</evidence>
<keyword evidence="9" id="KW-1185">Reference proteome</keyword>
<reference evidence="8 9" key="1">
    <citation type="submission" date="2019-08" db="EMBL/GenBank/DDBJ databases">
        <title>A chromosome-level genome assembly, high-density linkage maps, and genome scans reveal the genomic architecture of hybrid incompatibilities underlying speciation via character displacement in darters (Percidae: Etheostominae).</title>
        <authorList>
            <person name="Moran R.L."/>
            <person name="Catchen J.M."/>
            <person name="Fuller R.C."/>
        </authorList>
    </citation>
    <scope>NUCLEOTIDE SEQUENCE [LARGE SCALE GENOMIC DNA]</scope>
    <source>
        <strain evidence="8">EspeVRDwgs_2016</strain>
        <tissue evidence="8">Muscle</tissue>
    </source>
</reference>
<feature type="coiled-coil region" evidence="4">
    <location>
        <begin position="509"/>
        <end position="540"/>
    </location>
</feature>
<dbReference type="AlphaFoldDB" id="A0A5J5DND1"/>
<keyword evidence="6" id="KW-0812">Transmembrane</keyword>
<sequence length="593" mass="69244">MVRVQRGFPCHRARHTHNVWIYIALFSFVLILWRREPRSSMSSISKQLSSIGCTGRKMSFSSTEIRMVLLGKTGSGKSSTGNSILGRKVFDSKVSSSSVTQRCRRVAGEFRGRHLTLLDTPGILDSHQTPQEVQKELRRSVSLLYPGPHVFLIVIQIGRCTLEEKEAVRQIKQAMGSHALNFSVVVFTHGDLLEEGQSVKDCQIDTCKDLVELVAGCGGRYCVFNNQSSKNKNQVSELLALVDSMMQENGAVFYGSKMLEKAEKDLAQELQEEWRLLNEKEQLLKKKQEAAIQELYEKKLQIVQEKSQMDMEELKKKQVLEKKKEEKLAREREEAFRRCMEENDKKEKERQIQEMVRVMYIRKEEEEKREALQEKLDQVIKILEEQEEQEEKMRRAMEQKIQKDRMENEKKERERELQQIQKEQAIRQREEMKRDALQKELDKLSQSLEEQSRKEEDRKKQLEDLLRRKTEENQRERDIQMENQRADKRRILALQQELKLIRIKVDKQKVSEEKLKRQLEESLQMEREKCDKEVSALKKQCDEKCSEPCNETVKKTSAEKPSTVTTVSGYVQEMGLVGLNVALESVAAPCCIQ</sequence>
<dbReference type="CDD" id="cd01852">
    <property type="entry name" value="AIG1"/>
    <property type="match status" value="1"/>
</dbReference>
<evidence type="ECO:0000256" key="2">
    <source>
        <dbReference type="ARBA" id="ARBA00022741"/>
    </source>
</evidence>
<evidence type="ECO:0000313" key="8">
    <source>
        <dbReference type="EMBL" id="KAA8594836.1"/>
    </source>
</evidence>
<evidence type="ECO:0000256" key="5">
    <source>
        <dbReference type="SAM" id="MobiDB-lite"/>
    </source>
</evidence>
<dbReference type="GO" id="GO:0005525">
    <property type="term" value="F:GTP binding"/>
    <property type="evidence" value="ECO:0007669"/>
    <property type="project" value="UniProtKB-KW"/>
</dbReference>
<gene>
    <name evidence="8" type="ORF">FQN60_011971</name>
</gene>
<feature type="transmembrane region" description="Helical" evidence="6">
    <location>
        <begin position="15"/>
        <end position="33"/>
    </location>
</feature>
<dbReference type="PANTHER" id="PTHR10903">
    <property type="entry name" value="GTPASE, IMAP FAMILY MEMBER-RELATED"/>
    <property type="match status" value="1"/>
</dbReference>
<dbReference type="Pfam" id="PF04548">
    <property type="entry name" value="AIG1"/>
    <property type="match status" value="1"/>
</dbReference>
<dbReference type="InterPro" id="IPR027417">
    <property type="entry name" value="P-loop_NTPase"/>
</dbReference>
<keyword evidence="6" id="KW-1133">Transmembrane helix</keyword>